<keyword evidence="2" id="KW-0723">Serine/threonine-protein kinase</keyword>
<protein>
    <recommendedName>
        <fullName evidence="1">non-specific serine/threonine protein kinase</fullName>
        <ecNumber evidence="1">2.7.11.1</ecNumber>
    </recommendedName>
</protein>
<dbReference type="InterPro" id="IPR052396">
    <property type="entry name" value="Meiotic_Drive_Suppr_Kinase"/>
</dbReference>
<dbReference type="Pfam" id="PF01163">
    <property type="entry name" value="RIO1"/>
    <property type="match status" value="1"/>
</dbReference>
<comment type="catalytic activity">
    <reaction evidence="7">
        <text>L-threonyl-[protein] + ATP = O-phospho-L-threonyl-[protein] + ADP + H(+)</text>
        <dbReference type="Rhea" id="RHEA:46608"/>
        <dbReference type="Rhea" id="RHEA-COMP:11060"/>
        <dbReference type="Rhea" id="RHEA-COMP:11605"/>
        <dbReference type="ChEBI" id="CHEBI:15378"/>
        <dbReference type="ChEBI" id="CHEBI:30013"/>
        <dbReference type="ChEBI" id="CHEBI:30616"/>
        <dbReference type="ChEBI" id="CHEBI:61977"/>
        <dbReference type="ChEBI" id="CHEBI:456216"/>
        <dbReference type="EC" id="2.7.11.1"/>
    </reaction>
</comment>
<dbReference type="InterPro" id="IPR011009">
    <property type="entry name" value="Kinase-like_dom_sf"/>
</dbReference>
<dbReference type="AlphaFoldDB" id="A0A0R0D5M2"/>
<dbReference type="Gene3D" id="3.30.200.20">
    <property type="entry name" value="Phosphorylase Kinase, domain 1"/>
    <property type="match status" value="1"/>
</dbReference>
<evidence type="ECO:0000313" key="10">
    <source>
        <dbReference type="EMBL" id="KRG73518.1"/>
    </source>
</evidence>
<proteinExistence type="predicted"/>
<dbReference type="GO" id="GO:0004674">
    <property type="term" value="F:protein serine/threonine kinase activity"/>
    <property type="evidence" value="ECO:0007669"/>
    <property type="project" value="UniProtKB-KW"/>
</dbReference>
<accession>A0A0R0D5M2</accession>
<dbReference type="Gene3D" id="1.10.510.10">
    <property type="entry name" value="Transferase(Phosphotransferase) domain 1"/>
    <property type="match status" value="1"/>
</dbReference>
<dbReference type="GO" id="GO:0005524">
    <property type="term" value="F:ATP binding"/>
    <property type="evidence" value="ECO:0007669"/>
    <property type="project" value="UniProtKB-KW"/>
</dbReference>
<feature type="domain" description="RIO-type" evidence="9">
    <location>
        <begin position="59"/>
        <end position="184"/>
    </location>
</feature>
<keyword evidence="6" id="KW-0067">ATP-binding</keyword>
<keyword evidence="11" id="KW-1185">Reference proteome</keyword>
<evidence type="ECO:0000256" key="6">
    <source>
        <dbReference type="ARBA" id="ARBA00022840"/>
    </source>
</evidence>
<evidence type="ECO:0000256" key="4">
    <source>
        <dbReference type="ARBA" id="ARBA00022741"/>
    </source>
</evidence>
<dbReference type="PANTHER" id="PTHR37171:SF1">
    <property type="entry name" value="SERINE_THREONINE-PROTEIN KINASE YRZF-RELATED"/>
    <property type="match status" value="1"/>
</dbReference>
<dbReference type="PATRIC" id="fig|517011.3.peg.1728"/>
<evidence type="ECO:0000256" key="2">
    <source>
        <dbReference type="ARBA" id="ARBA00022527"/>
    </source>
</evidence>
<dbReference type="PANTHER" id="PTHR37171">
    <property type="entry name" value="SERINE/THREONINE-PROTEIN KINASE YRZF-RELATED"/>
    <property type="match status" value="1"/>
</dbReference>
<keyword evidence="5 10" id="KW-0418">Kinase</keyword>
<keyword evidence="3" id="KW-0808">Transferase</keyword>
<sequence length="221" mass="24489">MDTPATSPSPICGDDAAMPLLLKRGERFLEPDVYRTCMDGQPAVVKDYTRYRGTPLSLLARVLVHHEAHMLQRLSGWKHAPALLGTIGGLALGMEFIPGQTLSTAQAVGTEVFEQLQQALDRLHAAGITHNDLHGTNVVVSGGVPVLLDFTSAWRTPRWLRRNPITRQLSRSDLKNLVKMRQRLTGQRPSAALAARVADPGWVAAIRQGWKRFYAWAKQVR</sequence>
<dbReference type="EC" id="2.7.11.1" evidence="1"/>
<evidence type="ECO:0000256" key="8">
    <source>
        <dbReference type="ARBA" id="ARBA00048679"/>
    </source>
</evidence>
<organism evidence="10 11">
    <name type="scientific">Stenotrophomonas chelatiphaga</name>
    <dbReference type="NCBI Taxonomy" id="517011"/>
    <lineage>
        <taxon>Bacteria</taxon>
        <taxon>Pseudomonadati</taxon>
        <taxon>Pseudomonadota</taxon>
        <taxon>Gammaproteobacteria</taxon>
        <taxon>Lysobacterales</taxon>
        <taxon>Lysobacteraceae</taxon>
        <taxon>Stenotrophomonas</taxon>
    </lineage>
</organism>
<keyword evidence="4" id="KW-0547">Nucleotide-binding</keyword>
<dbReference type="RefSeq" id="WP_057508497.1">
    <property type="nucleotide sequence ID" value="NZ_LDJK01000043.1"/>
</dbReference>
<gene>
    <name evidence="10" type="ORF">ABB28_10095</name>
</gene>
<dbReference type="Proteomes" id="UP000051386">
    <property type="component" value="Unassembled WGS sequence"/>
</dbReference>
<dbReference type="EMBL" id="LDJK01000043">
    <property type="protein sequence ID" value="KRG73518.1"/>
    <property type="molecule type" value="Genomic_DNA"/>
</dbReference>
<evidence type="ECO:0000256" key="3">
    <source>
        <dbReference type="ARBA" id="ARBA00022679"/>
    </source>
</evidence>
<dbReference type="InterPro" id="IPR018934">
    <property type="entry name" value="RIO_dom"/>
</dbReference>
<comment type="catalytic activity">
    <reaction evidence="8">
        <text>L-seryl-[protein] + ATP = O-phospho-L-seryl-[protein] + ADP + H(+)</text>
        <dbReference type="Rhea" id="RHEA:17989"/>
        <dbReference type="Rhea" id="RHEA-COMP:9863"/>
        <dbReference type="Rhea" id="RHEA-COMP:11604"/>
        <dbReference type="ChEBI" id="CHEBI:15378"/>
        <dbReference type="ChEBI" id="CHEBI:29999"/>
        <dbReference type="ChEBI" id="CHEBI:30616"/>
        <dbReference type="ChEBI" id="CHEBI:83421"/>
        <dbReference type="ChEBI" id="CHEBI:456216"/>
        <dbReference type="EC" id="2.7.11.1"/>
    </reaction>
</comment>
<dbReference type="SUPFAM" id="SSF56112">
    <property type="entry name" value="Protein kinase-like (PK-like)"/>
    <property type="match status" value="1"/>
</dbReference>
<evidence type="ECO:0000256" key="7">
    <source>
        <dbReference type="ARBA" id="ARBA00047899"/>
    </source>
</evidence>
<comment type="caution">
    <text evidence="10">The sequence shown here is derived from an EMBL/GenBank/DDBJ whole genome shotgun (WGS) entry which is preliminary data.</text>
</comment>
<evidence type="ECO:0000256" key="5">
    <source>
        <dbReference type="ARBA" id="ARBA00022777"/>
    </source>
</evidence>
<evidence type="ECO:0000259" key="9">
    <source>
        <dbReference type="Pfam" id="PF01163"/>
    </source>
</evidence>
<name>A0A0R0D5M2_9GAMM</name>
<evidence type="ECO:0000256" key="1">
    <source>
        <dbReference type="ARBA" id="ARBA00012513"/>
    </source>
</evidence>
<reference evidence="10 11" key="1">
    <citation type="submission" date="2015-05" db="EMBL/GenBank/DDBJ databases">
        <title>Genome sequencing and analysis of members of genus Stenotrophomonas.</title>
        <authorList>
            <person name="Patil P.P."/>
            <person name="Midha S."/>
            <person name="Patil P.B."/>
        </authorList>
    </citation>
    <scope>NUCLEOTIDE SEQUENCE [LARGE SCALE GENOMIC DNA]</scope>
    <source>
        <strain evidence="10 11">DSM 21508</strain>
    </source>
</reference>
<evidence type="ECO:0000313" key="11">
    <source>
        <dbReference type="Proteomes" id="UP000051386"/>
    </source>
</evidence>